<keyword evidence="1" id="KW-0472">Membrane</keyword>
<dbReference type="EMBL" id="HG805836">
    <property type="protein sequence ID" value="CDW52962.1"/>
    <property type="molecule type" value="Genomic_DNA"/>
</dbReference>
<dbReference type="STRING" id="36087.A0A077YXW9"/>
<organism evidence="2 3">
    <name type="scientific">Trichuris trichiura</name>
    <name type="common">Whipworm</name>
    <name type="synonym">Trichocephalus trichiurus</name>
    <dbReference type="NCBI Taxonomy" id="36087"/>
    <lineage>
        <taxon>Eukaryota</taxon>
        <taxon>Metazoa</taxon>
        <taxon>Ecdysozoa</taxon>
        <taxon>Nematoda</taxon>
        <taxon>Enoplea</taxon>
        <taxon>Dorylaimia</taxon>
        <taxon>Trichinellida</taxon>
        <taxon>Trichuridae</taxon>
        <taxon>Trichuris</taxon>
    </lineage>
</organism>
<protein>
    <recommendedName>
        <fullName evidence="4">ZP domain-containing protein</fullName>
    </recommendedName>
</protein>
<dbReference type="Proteomes" id="UP000030665">
    <property type="component" value="Unassembled WGS sequence"/>
</dbReference>
<keyword evidence="1" id="KW-1133">Transmembrane helix</keyword>
<proteinExistence type="predicted"/>
<dbReference type="AlphaFoldDB" id="A0A077YXW9"/>
<name>A0A077YXW9_TRITR</name>
<keyword evidence="1" id="KW-0812">Transmembrane</keyword>
<sequence length="217" mass="24751">MNEKNLILDVHFNVVECEAYSGKNYSLVLIGINAEHGLLSQFRYEGNVAIAEFPSMFRFVHNKLIHFQCVVEYQDEPQINFDIFAAASGNRSISIAANMNKSRLQALTSTMVMVAPPDYETGMYMYPDCDTANFIQLLLCVILATVFAIETTIYWYLKIRNDKDKSVHVKTYPRNGDELKQPCRRRNFVVSPDNLTENHDSGCDCCSLYEVPSRLHG</sequence>
<accession>A0A077YXW9</accession>
<gene>
    <name evidence="2" type="ORF">TTRE_0000122401</name>
</gene>
<feature type="transmembrane region" description="Helical" evidence="1">
    <location>
        <begin position="134"/>
        <end position="157"/>
    </location>
</feature>
<evidence type="ECO:0000256" key="1">
    <source>
        <dbReference type="SAM" id="Phobius"/>
    </source>
</evidence>
<reference evidence="2" key="1">
    <citation type="submission" date="2014-01" db="EMBL/GenBank/DDBJ databases">
        <authorList>
            <person name="Aslett M."/>
        </authorList>
    </citation>
    <scope>NUCLEOTIDE SEQUENCE</scope>
</reference>
<evidence type="ECO:0008006" key="4">
    <source>
        <dbReference type="Google" id="ProtNLM"/>
    </source>
</evidence>
<reference evidence="2" key="2">
    <citation type="submission" date="2014-03" db="EMBL/GenBank/DDBJ databases">
        <title>The whipworm genome and dual-species transcriptomics of an intimate host-pathogen interaction.</title>
        <authorList>
            <person name="Foth B.J."/>
            <person name="Tsai I.J."/>
            <person name="Reid A.J."/>
            <person name="Bancroft A.J."/>
            <person name="Nichol S."/>
            <person name="Tracey A."/>
            <person name="Holroyd N."/>
            <person name="Cotton J.A."/>
            <person name="Stanley E.J."/>
            <person name="Zarowiecki M."/>
            <person name="Liu J.Z."/>
            <person name="Huckvale T."/>
            <person name="Cooper P.J."/>
            <person name="Grencis R.K."/>
            <person name="Berriman M."/>
        </authorList>
    </citation>
    <scope>NUCLEOTIDE SEQUENCE [LARGE SCALE GENOMIC DNA]</scope>
</reference>
<keyword evidence="3" id="KW-1185">Reference proteome</keyword>
<evidence type="ECO:0000313" key="3">
    <source>
        <dbReference type="Proteomes" id="UP000030665"/>
    </source>
</evidence>
<evidence type="ECO:0000313" key="2">
    <source>
        <dbReference type="EMBL" id="CDW52962.1"/>
    </source>
</evidence>